<proteinExistence type="predicted"/>
<evidence type="ECO:0000256" key="1">
    <source>
        <dbReference type="SAM" id="SignalP"/>
    </source>
</evidence>
<protein>
    <submittedName>
        <fullName evidence="2">Uncharacterized protein</fullName>
    </submittedName>
</protein>
<dbReference type="AlphaFoldDB" id="A0A0K2USU9"/>
<sequence length="129" mass="14013">MVITYRVVLLFLLLKSTFGGRLLSETESTSLQERPSFVSKFVGSISNTFTKFIHIIGGVVPLRGIASVAADIGIPGALTLQHYLTPSKAMTRSDGSTTTDSIKRQYIQAKKTLTTALLGVLGMLYTHLH</sequence>
<dbReference type="EMBL" id="HACA01023774">
    <property type="protein sequence ID" value="CDW41135.1"/>
    <property type="molecule type" value="Transcribed_RNA"/>
</dbReference>
<feature type="chain" id="PRO_5005489078" evidence="1">
    <location>
        <begin position="20"/>
        <end position="129"/>
    </location>
</feature>
<evidence type="ECO:0000313" key="2">
    <source>
        <dbReference type="EMBL" id="CDW41135.1"/>
    </source>
</evidence>
<accession>A0A0K2USU9</accession>
<keyword evidence="1" id="KW-0732">Signal</keyword>
<reference evidence="2" key="1">
    <citation type="submission" date="2014-05" db="EMBL/GenBank/DDBJ databases">
        <authorList>
            <person name="Chronopoulou M."/>
        </authorList>
    </citation>
    <scope>NUCLEOTIDE SEQUENCE</scope>
    <source>
        <tissue evidence="2">Whole organism</tissue>
    </source>
</reference>
<feature type="signal peptide" evidence="1">
    <location>
        <begin position="1"/>
        <end position="19"/>
    </location>
</feature>
<organism evidence="2">
    <name type="scientific">Lepeophtheirus salmonis</name>
    <name type="common">Salmon louse</name>
    <name type="synonym">Caligus salmonis</name>
    <dbReference type="NCBI Taxonomy" id="72036"/>
    <lineage>
        <taxon>Eukaryota</taxon>
        <taxon>Metazoa</taxon>
        <taxon>Ecdysozoa</taxon>
        <taxon>Arthropoda</taxon>
        <taxon>Crustacea</taxon>
        <taxon>Multicrustacea</taxon>
        <taxon>Hexanauplia</taxon>
        <taxon>Copepoda</taxon>
        <taxon>Siphonostomatoida</taxon>
        <taxon>Caligidae</taxon>
        <taxon>Lepeophtheirus</taxon>
    </lineage>
</organism>
<name>A0A0K2USU9_LEPSM</name>